<dbReference type="InterPro" id="IPR036388">
    <property type="entry name" value="WH-like_DNA-bd_sf"/>
</dbReference>
<dbReference type="PANTHER" id="PTHR30136">
    <property type="entry name" value="HELIX-TURN-HELIX TRANSCRIPTIONAL REGULATOR, ICLR FAMILY"/>
    <property type="match status" value="1"/>
</dbReference>
<dbReference type="SUPFAM" id="SSF55781">
    <property type="entry name" value="GAF domain-like"/>
    <property type="match status" value="1"/>
</dbReference>
<keyword evidence="1" id="KW-0805">Transcription regulation</keyword>
<gene>
    <name evidence="6" type="ORF">ACFQND_27165</name>
</gene>
<evidence type="ECO:0000256" key="3">
    <source>
        <dbReference type="ARBA" id="ARBA00023163"/>
    </source>
</evidence>
<dbReference type="EMBL" id="JBHSRS010000084">
    <property type="protein sequence ID" value="MFC6284923.1"/>
    <property type="molecule type" value="Genomic_DNA"/>
</dbReference>
<evidence type="ECO:0000259" key="4">
    <source>
        <dbReference type="PROSITE" id="PS51077"/>
    </source>
</evidence>
<evidence type="ECO:0000313" key="6">
    <source>
        <dbReference type="EMBL" id="MFC6284923.1"/>
    </source>
</evidence>
<feature type="domain" description="HTH iclR-type" evidence="4">
    <location>
        <begin position="3"/>
        <end position="65"/>
    </location>
</feature>
<name>A0ABW1U6X8_9BURK</name>
<dbReference type="InterPro" id="IPR029016">
    <property type="entry name" value="GAF-like_dom_sf"/>
</dbReference>
<dbReference type="Pfam" id="PF09339">
    <property type="entry name" value="HTH_IclR"/>
    <property type="match status" value="1"/>
</dbReference>
<dbReference type="InterPro" id="IPR050707">
    <property type="entry name" value="HTH_MetabolicPath_Reg"/>
</dbReference>
<dbReference type="Proteomes" id="UP001596270">
    <property type="component" value="Unassembled WGS sequence"/>
</dbReference>
<dbReference type="RefSeq" id="WP_371439408.1">
    <property type="nucleotide sequence ID" value="NZ_JBHSRS010000084.1"/>
</dbReference>
<dbReference type="InterPro" id="IPR005471">
    <property type="entry name" value="Tscrpt_reg_IclR_N"/>
</dbReference>
<dbReference type="PANTHER" id="PTHR30136:SF24">
    <property type="entry name" value="HTH-TYPE TRANSCRIPTIONAL REPRESSOR ALLR"/>
    <property type="match status" value="1"/>
</dbReference>
<protein>
    <submittedName>
        <fullName evidence="6">IclR family transcriptional regulator</fullName>
    </submittedName>
</protein>
<dbReference type="PROSITE" id="PS51078">
    <property type="entry name" value="ICLR_ED"/>
    <property type="match status" value="1"/>
</dbReference>
<proteinExistence type="predicted"/>
<dbReference type="Gene3D" id="1.10.10.10">
    <property type="entry name" value="Winged helix-like DNA-binding domain superfamily/Winged helix DNA-binding domain"/>
    <property type="match status" value="1"/>
</dbReference>
<keyword evidence="3" id="KW-0804">Transcription</keyword>
<reference evidence="7" key="1">
    <citation type="journal article" date="2019" name="Int. J. Syst. Evol. Microbiol.">
        <title>The Global Catalogue of Microorganisms (GCM) 10K type strain sequencing project: providing services to taxonomists for standard genome sequencing and annotation.</title>
        <authorList>
            <consortium name="The Broad Institute Genomics Platform"/>
            <consortium name="The Broad Institute Genome Sequencing Center for Infectious Disease"/>
            <person name="Wu L."/>
            <person name="Ma J."/>
        </authorList>
    </citation>
    <scope>NUCLEOTIDE SEQUENCE [LARGE SCALE GENOMIC DNA]</scope>
    <source>
        <strain evidence="7">CCUG 39402</strain>
    </source>
</reference>
<evidence type="ECO:0000256" key="1">
    <source>
        <dbReference type="ARBA" id="ARBA00023015"/>
    </source>
</evidence>
<dbReference type="InterPro" id="IPR014757">
    <property type="entry name" value="Tscrpt_reg_IclR_C"/>
</dbReference>
<accession>A0ABW1U6X8</accession>
<dbReference type="Gene3D" id="3.30.450.40">
    <property type="match status" value="1"/>
</dbReference>
<evidence type="ECO:0000259" key="5">
    <source>
        <dbReference type="PROSITE" id="PS51078"/>
    </source>
</evidence>
<keyword evidence="2" id="KW-0238">DNA-binding</keyword>
<dbReference type="Pfam" id="PF01614">
    <property type="entry name" value="IclR_C"/>
    <property type="match status" value="1"/>
</dbReference>
<evidence type="ECO:0000256" key="2">
    <source>
        <dbReference type="ARBA" id="ARBA00023125"/>
    </source>
</evidence>
<feature type="domain" description="IclR-ED" evidence="5">
    <location>
        <begin position="66"/>
        <end position="239"/>
    </location>
</feature>
<sequence length="262" mass="27735">MSIKSSEGIFDALRVLAQANAPMSAAELASIVGLPVTSAIRALATLEAGNYAKRDNGSSKFVIGGAGRMLAHAFMAQFPIRDVALPYLQQLASVSGVSCSLFQRLGWSTVRIAFVAGTKSIINVAVVGESRPLTTGAAGLAILAHSEEGFSEPIRKAAQEGIWDALSSRFESVRGLGYALEQSVFDQGGYDLAIGLLDPNGVAFSAIALEGLALTDHYLSEQIPAVKEIVADLQRIINSDPSMIHDHYDHVSPESIDLRPTP</sequence>
<evidence type="ECO:0000313" key="7">
    <source>
        <dbReference type="Proteomes" id="UP001596270"/>
    </source>
</evidence>
<dbReference type="PROSITE" id="PS51077">
    <property type="entry name" value="HTH_ICLR"/>
    <property type="match status" value="1"/>
</dbReference>
<comment type="caution">
    <text evidence="6">The sequence shown here is derived from an EMBL/GenBank/DDBJ whole genome shotgun (WGS) entry which is preliminary data.</text>
</comment>
<keyword evidence="7" id="KW-1185">Reference proteome</keyword>
<dbReference type="SMART" id="SM00346">
    <property type="entry name" value="HTH_ICLR"/>
    <property type="match status" value="1"/>
</dbReference>
<dbReference type="InterPro" id="IPR036390">
    <property type="entry name" value="WH_DNA-bd_sf"/>
</dbReference>
<dbReference type="SUPFAM" id="SSF46785">
    <property type="entry name" value="Winged helix' DNA-binding domain"/>
    <property type="match status" value="1"/>
</dbReference>
<organism evidence="6 7">
    <name type="scientific">Polaromonas aquatica</name>
    <dbReference type="NCBI Taxonomy" id="332657"/>
    <lineage>
        <taxon>Bacteria</taxon>
        <taxon>Pseudomonadati</taxon>
        <taxon>Pseudomonadota</taxon>
        <taxon>Betaproteobacteria</taxon>
        <taxon>Burkholderiales</taxon>
        <taxon>Comamonadaceae</taxon>
        <taxon>Polaromonas</taxon>
    </lineage>
</organism>